<proteinExistence type="predicted"/>
<name>A0A1Y2AF68_9FUNG</name>
<dbReference type="InterPro" id="IPR027417">
    <property type="entry name" value="P-loop_NTPase"/>
</dbReference>
<organism evidence="2 3">
    <name type="scientific">Neocallimastix californiae</name>
    <dbReference type="NCBI Taxonomy" id="1754190"/>
    <lineage>
        <taxon>Eukaryota</taxon>
        <taxon>Fungi</taxon>
        <taxon>Fungi incertae sedis</taxon>
        <taxon>Chytridiomycota</taxon>
        <taxon>Chytridiomycota incertae sedis</taxon>
        <taxon>Neocallimastigomycetes</taxon>
        <taxon>Neocallimastigales</taxon>
        <taxon>Neocallimastigaceae</taxon>
        <taxon>Neocallimastix</taxon>
    </lineage>
</organism>
<keyword evidence="3" id="KW-1185">Reference proteome</keyword>
<comment type="caution">
    <text evidence="2">The sequence shown here is derived from an EMBL/GenBank/DDBJ whole genome shotgun (WGS) entry which is preliminary data.</text>
</comment>
<dbReference type="Pfam" id="PF08011">
    <property type="entry name" value="PDDEXK_9"/>
    <property type="match status" value="1"/>
</dbReference>
<dbReference type="OrthoDB" id="2111466at2759"/>
<dbReference type="Pfam" id="PF09820">
    <property type="entry name" value="AAA-ATPase_like"/>
    <property type="match status" value="2"/>
</dbReference>
<dbReference type="STRING" id="1754190.A0A1Y2AF68"/>
<evidence type="ECO:0000313" key="3">
    <source>
        <dbReference type="Proteomes" id="UP000193920"/>
    </source>
</evidence>
<gene>
    <name evidence="2" type="ORF">LY90DRAFT_676488</name>
</gene>
<dbReference type="SUPFAM" id="SSF52540">
    <property type="entry name" value="P-loop containing nucleoside triphosphate hydrolases"/>
    <property type="match status" value="1"/>
</dbReference>
<dbReference type="Proteomes" id="UP000193920">
    <property type="component" value="Unassembled WGS sequence"/>
</dbReference>
<dbReference type="AlphaFoldDB" id="A0A1Y2AF68"/>
<dbReference type="PANTHER" id="PTHR34825">
    <property type="entry name" value="CONSERVED PROTEIN, WITH A WEAK D-GALACTARATE DEHYDRATASE/ALTRONATE HYDROLASE DOMAIN"/>
    <property type="match status" value="1"/>
</dbReference>
<feature type="domain" description="AAA-ATPase-like" evidence="1">
    <location>
        <begin position="6"/>
        <end position="189"/>
    </location>
</feature>
<evidence type="ECO:0000313" key="2">
    <source>
        <dbReference type="EMBL" id="ORY20920.1"/>
    </source>
</evidence>
<sequence>MERTIYNPDKTNLIMELNKSINSNMKYFCVTLPRNFGKTMIVNMLVAYYSFTESKITVFDDKKISKNEGWDNYLGKYNVILLNNLNYFLKGNVTEGIEKIKKSIIDDVKMYDKRFKCDENEDIDVIIKKIYKSTHRKIVLIIDEWDLVLRDESRDTNSKNDYLNFLTLLIKNNENIVLTCITGILPIQNYNLNSYYHIDFIEFSMKTPGWMAKYIGINKDEAKELCQTHLANKTFNLSNKKQRLNNGTFIKIDKNEQISEKLSHKNENEKVNDEEPYKAIEDFYNGYQLIDKYSGIKYEIYSPYSIIKAIKEEHVKNNQSENKEILYGFIQNNFQNLKYVISLLIKQKSINIDSLKFQNDEISFEKRKSNLFLLVHYGYLGYNSSKNEIFIPNKEILELFKFLIESEIWKNLNKSTKIFNPGENNYSEFFKNDYVVDKTELILHINKIINSNITKNICVTRPRRFGKTVTVKMLVAYYSFTESKITVFDDKKISKNEGWDEYLGKYNVILLNNLNYFLESTIHEGIEKIKKSIIDDVKMYDKHFECDKKENIKEIIKKIYESTHRKIVLIIDEWDLVFRDPKKDKESKIEYLNFLTLLIKDNQNIILTYMTGILPIKSYELNSGLRDDNKELCKKYLNKEILDYSYETQISIRKNDYDEKDMVIATNYEMIKKWYNGYRLINQNDAIENKKIGYYWIKTETYGDLIDYIFKDIKGLKEDIVILMNQEKLKINIDPYINDVNTKEYTNKNEILTTLIHLGYLAYDSKNSNIYIPNKEIIKEFEIVTERDKYEAIFKIINESEKHRIEKKKYNKVYNDENTLQTSIINAYIFARVYYTIIPEVDSGKGYADVFFIPIYNNKPAMIVELKYNKTTNTGIKQIKNRNYPARLQYYKDNLLLISINYDNEAKNYSKNFKHHTYNIEKYNENNNKIKNK</sequence>
<accession>A0A1Y2AF68</accession>
<dbReference type="InterPro" id="IPR018631">
    <property type="entry name" value="AAA-ATPase-like_dom"/>
</dbReference>
<reference evidence="2 3" key="1">
    <citation type="submission" date="2016-08" db="EMBL/GenBank/DDBJ databases">
        <title>A Parts List for Fungal Cellulosomes Revealed by Comparative Genomics.</title>
        <authorList>
            <consortium name="DOE Joint Genome Institute"/>
            <person name="Haitjema C.H."/>
            <person name="Gilmore S.P."/>
            <person name="Henske J.K."/>
            <person name="Solomon K.V."/>
            <person name="De Groot R."/>
            <person name="Kuo A."/>
            <person name="Mondo S.J."/>
            <person name="Salamov A.A."/>
            <person name="Labutti K."/>
            <person name="Zhao Z."/>
            <person name="Chiniquy J."/>
            <person name="Barry K."/>
            <person name="Brewer H.M."/>
            <person name="Purvine S.O."/>
            <person name="Wright A.T."/>
            <person name="Boxma B."/>
            <person name="Van Alen T."/>
            <person name="Hackstein J.H."/>
            <person name="Baker S.E."/>
            <person name="Grigoriev I.V."/>
            <person name="O'Malley M.A."/>
        </authorList>
    </citation>
    <scope>NUCLEOTIDE SEQUENCE [LARGE SCALE GENOMIC DNA]</scope>
    <source>
        <strain evidence="2 3">G1</strain>
    </source>
</reference>
<dbReference type="PANTHER" id="PTHR34825:SF1">
    <property type="entry name" value="AAA-ATPASE-LIKE DOMAIN-CONTAINING PROTEIN"/>
    <property type="match status" value="1"/>
</dbReference>
<dbReference type="InterPro" id="IPR012547">
    <property type="entry name" value="PDDEXK_9"/>
</dbReference>
<protein>
    <recommendedName>
        <fullName evidence="1">AAA-ATPase-like domain-containing protein</fullName>
    </recommendedName>
</protein>
<dbReference type="EMBL" id="MCOG01000276">
    <property type="protein sequence ID" value="ORY20920.1"/>
    <property type="molecule type" value="Genomic_DNA"/>
</dbReference>
<dbReference type="Gene3D" id="3.40.50.300">
    <property type="entry name" value="P-loop containing nucleotide triphosphate hydrolases"/>
    <property type="match status" value="2"/>
</dbReference>
<evidence type="ECO:0000259" key="1">
    <source>
        <dbReference type="Pfam" id="PF09820"/>
    </source>
</evidence>
<feature type="domain" description="AAA-ATPase-like" evidence="1">
    <location>
        <begin position="424"/>
        <end position="618"/>
    </location>
</feature>